<keyword evidence="2" id="KW-1185">Reference proteome</keyword>
<sequence>MQDLPLCDECHQNPGLQQDVEGRSLRLCDRCADLLRVRMAFDEAVMDVIRLTDSSPDEALRLLDHLNEENALQDYDGWLQKSIKSQRALIFATRKRYHEARNEILSIPTTLLRTAEERTEHTLEKAWVLSLCGEHGEARQEIEEALVQNHGLSPNSRLRLLTKLVEFMDPKDDALPESLSTLSAEVIQELGIPVRKELQTKAPVDAIRSADRLFREAGHRYASLMARLVQKTPDERTASMQRFAQIEPVGFYRQLASRFARK</sequence>
<evidence type="ECO:0000313" key="1">
    <source>
        <dbReference type="EMBL" id="AKT39593.1"/>
    </source>
</evidence>
<dbReference type="KEGG" id="ccro:CMC5_037420"/>
<gene>
    <name evidence="1" type="ORF">CMC5_037420</name>
</gene>
<proteinExistence type="predicted"/>
<dbReference type="Proteomes" id="UP000067626">
    <property type="component" value="Chromosome"/>
</dbReference>
<name>A0A0K1EG98_CHOCO</name>
<accession>A0A0K1EG98</accession>
<dbReference type="STRING" id="52.CMC5_037420"/>
<evidence type="ECO:0000313" key="2">
    <source>
        <dbReference type="Proteomes" id="UP000067626"/>
    </source>
</evidence>
<reference evidence="1 2" key="1">
    <citation type="submission" date="2015-07" db="EMBL/GenBank/DDBJ databases">
        <title>Genome analysis of myxobacterium Chondromyces crocatus Cm c5 reveals a high potential for natural compound synthesis and the genetic basis for the loss of fruiting body formation.</title>
        <authorList>
            <person name="Zaburannyi N."/>
            <person name="Bunk B."/>
            <person name="Maier J."/>
            <person name="Overmann J."/>
            <person name="Mueller R."/>
        </authorList>
    </citation>
    <scope>NUCLEOTIDE SEQUENCE [LARGE SCALE GENOMIC DNA]</scope>
    <source>
        <strain evidence="1 2">Cm c5</strain>
    </source>
</reference>
<organism evidence="1 2">
    <name type="scientific">Chondromyces crocatus</name>
    <dbReference type="NCBI Taxonomy" id="52"/>
    <lineage>
        <taxon>Bacteria</taxon>
        <taxon>Pseudomonadati</taxon>
        <taxon>Myxococcota</taxon>
        <taxon>Polyangia</taxon>
        <taxon>Polyangiales</taxon>
        <taxon>Polyangiaceae</taxon>
        <taxon>Chondromyces</taxon>
    </lineage>
</organism>
<dbReference type="EMBL" id="CP012159">
    <property type="protein sequence ID" value="AKT39593.1"/>
    <property type="molecule type" value="Genomic_DNA"/>
</dbReference>
<dbReference type="AlphaFoldDB" id="A0A0K1EG98"/>
<protein>
    <submittedName>
        <fullName evidence="1">Uncharacterized protein</fullName>
    </submittedName>
</protein>